<evidence type="ECO:0000256" key="10">
    <source>
        <dbReference type="RuleBase" id="RU004387"/>
    </source>
</evidence>
<dbReference type="GO" id="GO:0008270">
    <property type="term" value="F:zinc ion binding"/>
    <property type="evidence" value="ECO:0007669"/>
    <property type="project" value="InterPro"/>
</dbReference>
<dbReference type="SUPFAM" id="SSF53187">
    <property type="entry name" value="Zn-dependent exopeptidases"/>
    <property type="match status" value="1"/>
</dbReference>
<evidence type="ECO:0000256" key="3">
    <source>
        <dbReference type="ARBA" id="ARBA00022438"/>
    </source>
</evidence>
<dbReference type="CDD" id="cd05658">
    <property type="entry name" value="M18_DAP"/>
    <property type="match status" value="1"/>
</dbReference>
<dbReference type="PRINTS" id="PR00932">
    <property type="entry name" value="AMINO1PTASE"/>
</dbReference>
<keyword evidence="5 9" id="KW-0479">Metal-binding</keyword>
<evidence type="ECO:0000256" key="1">
    <source>
        <dbReference type="ARBA" id="ARBA00001947"/>
    </source>
</evidence>
<comment type="caution">
    <text evidence="11">The sequence shown here is derived from an EMBL/GenBank/DDBJ whole genome shotgun (WGS) entry which is preliminary data.</text>
</comment>
<keyword evidence="7 9" id="KW-0862">Zinc</keyword>
<dbReference type="NCBIfam" id="NF002759">
    <property type="entry name" value="PRK02813.1"/>
    <property type="match status" value="1"/>
</dbReference>
<dbReference type="Gene3D" id="3.40.630.10">
    <property type="entry name" value="Zn peptidases"/>
    <property type="match status" value="1"/>
</dbReference>
<dbReference type="GO" id="GO:0004177">
    <property type="term" value="F:aminopeptidase activity"/>
    <property type="evidence" value="ECO:0007669"/>
    <property type="project" value="UniProtKB-KW"/>
</dbReference>
<evidence type="ECO:0000256" key="8">
    <source>
        <dbReference type="ARBA" id="ARBA00023049"/>
    </source>
</evidence>
<reference evidence="11 12" key="1">
    <citation type="submission" date="2019-03" db="EMBL/GenBank/DDBJ databases">
        <title>Genomics of glacier-inhabiting Cryobacterium strains.</title>
        <authorList>
            <person name="Liu Q."/>
            <person name="Xin Y.-H."/>
        </authorList>
    </citation>
    <scope>NUCLEOTIDE SEQUENCE [LARGE SCALE GENOMIC DNA]</scope>
    <source>
        <strain evidence="11 12">Hh14</strain>
    </source>
</reference>
<evidence type="ECO:0000256" key="4">
    <source>
        <dbReference type="ARBA" id="ARBA00022670"/>
    </source>
</evidence>
<dbReference type="Gene3D" id="2.30.250.10">
    <property type="entry name" value="Aminopeptidase i, Domain 2"/>
    <property type="match status" value="1"/>
</dbReference>
<dbReference type="EC" id="3.4.11.-" evidence="10"/>
<evidence type="ECO:0000313" key="11">
    <source>
        <dbReference type="EMBL" id="TFD54724.1"/>
    </source>
</evidence>
<sequence>MDATPSYIDDFARFIYESPSSYHAVAEAARRLDLAGFTRLAERDAWPEQPGRHYIVRDGALIAWVQPVGAGPTTPFRILGAHTDSPGFKLKPKPTIGSHGWLQAGVEVYGGPLLNSWLDRELELAGRLVTHDGTEHLVRTGPFLRIPQLAVHLDREVNNGLTLDRQRHLTPVFGVGDVTQADLIGHLAGLAGLDGSDIAGYDLLTADTAPPATFGLGGELFAAGRMDNLTSVHAGLLALILAGDAAFPGEGDGDGDGDGVGGEASAAPAISVLAAFDHEEIGSASRSGAAGPLLDDVLTRIGAGLGATVTDRLRAYAESWCLSADAGHAVHPNYPERHDPANLPVLGGGPLLKINANQRYATDATGAALFARTCARAGVTYQEFVSNNTVPCGSTIGPLTATRLGIRTVDVGVPLLSMHSARELCHVNDPAALSAAVAVFFTPER</sequence>
<dbReference type="RefSeq" id="WP_134518038.1">
    <property type="nucleotide sequence ID" value="NZ_SOHE01000015.1"/>
</dbReference>
<keyword evidence="12" id="KW-1185">Reference proteome</keyword>
<accession>A0A4R9ABD7</accession>
<dbReference type="InterPro" id="IPR001948">
    <property type="entry name" value="Peptidase_M18"/>
</dbReference>
<evidence type="ECO:0000256" key="6">
    <source>
        <dbReference type="ARBA" id="ARBA00022801"/>
    </source>
</evidence>
<keyword evidence="4 9" id="KW-0645">Protease</keyword>
<evidence type="ECO:0000256" key="2">
    <source>
        <dbReference type="ARBA" id="ARBA00008290"/>
    </source>
</evidence>
<dbReference type="Pfam" id="PF02127">
    <property type="entry name" value="Peptidase_M18"/>
    <property type="match status" value="1"/>
</dbReference>
<gene>
    <name evidence="11" type="ORF">E3T55_02715</name>
</gene>
<keyword evidence="8 9" id="KW-0482">Metalloprotease</keyword>
<dbReference type="InterPro" id="IPR023358">
    <property type="entry name" value="Peptidase_M18_dom2"/>
</dbReference>
<organism evidence="11 12">
    <name type="scientific">Cryobacterium frigoriphilum</name>
    <dbReference type="NCBI Taxonomy" id="1259150"/>
    <lineage>
        <taxon>Bacteria</taxon>
        <taxon>Bacillati</taxon>
        <taxon>Actinomycetota</taxon>
        <taxon>Actinomycetes</taxon>
        <taxon>Micrococcales</taxon>
        <taxon>Microbacteriaceae</taxon>
        <taxon>Cryobacterium</taxon>
    </lineage>
</organism>
<dbReference type="AlphaFoldDB" id="A0A4R9ABD7"/>
<dbReference type="GO" id="GO:0008237">
    <property type="term" value="F:metallopeptidase activity"/>
    <property type="evidence" value="ECO:0007669"/>
    <property type="project" value="UniProtKB-KW"/>
</dbReference>
<keyword evidence="3 9" id="KW-0031">Aminopeptidase</keyword>
<comment type="cofactor">
    <cofactor evidence="1 10">
        <name>Zn(2+)</name>
        <dbReference type="ChEBI" id="CHEBI:29105"/>
    </cofactor>
</comment>
<dbReference type="EMBL" id="SOHE01000015">
    <property type="protein sequence ID" value="TFD54724.1"/>
    <property type="molecule type" value="Genomic_DNA"/>
</dbReference>
<dbReference type="OrthoDB" id="5288740at2"/>
<dbReference type="SUPFAM" id="SSF101821">
    <property type="entry name" value="Aminopeptidase/glucanase lid domain"/>
    <property type="match status" value="1"/>
</dbReference>
<evidence type="ECO:0000256" key="7">
    <source>
        <dbReference type="ARBA" id="ARBA00022833"/>
    </source>
</evidence>
<name>A0A4R9ABD7_9MICO</name>
<evidence type="ECO:0000313" key="12">
    <source>
        <dbReference type="Proteomes" id="UP000297447"/>
    </source>
</evidence>
<protein>
    <recommendedName>
        <fullName evidence="10">M18 family aminopeptidase</fullName>
        <ecNumber evidence="10">3.4.11.-</ecNumber>
    </recommendedName>
</protein>
<keyword evidence="6 9" id="KW-0378">Hydrolase</keyword>
<dbReference type="PANTHER" id="PTHR28570:SF3">
    <property type="entry name" value="ASPARTYL AMINOPEPTIDASE"/>
    <property type="match status" value="1"/>
</dbReference>
<dbReference type="GO" id="GO:0006508">
    <property type="term" value="P:proteolysis"/>
    <property type="evidence" value="ECO:0007669"/>
    <property type="project" value="UniProtKB-KW"/>
</dbReference>
<evidence type="ECO:0000256" key="9">
    <source>
        <dbReference type="RuleBase" id="RU004386"/>
    </source>
</evidence>
<dbReference type="Proteomes" id="UP000297447">
    <property type="component" value="Unassembled WGS sequence"/>
</dbReference>
<comment type="similarity">
    <text evidence="2 9">Belongs to the peptidase M18 family.</text>
</comment>
<dbReference type="PANTHER" id="PTHR28570">
    <property type="entry name" value="ASPARTYL AMINOPEPTIDASE"/>
    <property type="match status" value="1"/>
</dbReference>
<evidence type="ECO:0000256" key="5">
    <source>
        <dbReference type="ARBA" id="ARBA00022723"/>
    </source>
</evidence>
<proteinExistence type="inferred from homology"/>
<dbReference type="GO" id="GO:0005737">
    <property type="term" value="C:cytoplasm"/>
    <property type="evidence" value="ECO:0007669"/>
    <property type="project" value="UniProtKB-ARBA"/>
</dbReference>